<dbReference type="EMBL" id="KQ981144">
    <property type="protein sequence ID" value="KYN09161.1"/>
    <property type="molecule type" value="Genomic_DNA"/>
</dbReference>
<evidence type="ECO:0000256" key="1">
    <source>
        <dbReference type="SAM" id="MobiDB-lite"/>
    </source>
</evidence>
<organism evidence="2 3">
    <name type="scientific">Trachymyrmex cornetzi</name>
    <dbReference type="NCBI Taxonomy" id="471704"/>
    <lineage>
        <taxon>Eukaryota</taxon>
        <taxon>Metazoa</taxon>
        <taxon>Ecdysozoa</taxon>
        <taxon>Arthropoda</taxon>
        <taxon>Hexapoda</taxon>
        <taxon>Insecta</taxon>
        <taxon>Pterygota</taxon>
        <taxon>Neoptera</taxon>
        <taxon>Endopterygota</taxon>
        <taxon>Hymenoptera</taxon>
        <taxon>Apocrita</taxon>
        <taxon>Aculeata</taxon>
        <taxon>Formicoidea</taxon>
        <taxon>Formicidae</taxon>
        <taxon>Myrmicinae</taxon>
        <taxon>Trachymyrmex</taxon>
    </lineage>
</organism>
<proteinExistence type="predicted"/>
<feature type="region of interest" description="Disordered" evidence="1">
    <location>
        <begin position="1"/>
        <end position="23"/>
    </location>
</feature>
<protein>
    <submittedName>
        <fullName evidence="2">Uncharacterized protein</fullName>
    </submittedName>
</protein>
<reference evidence="2 3" key="1">
    <citation type="submission" date="2015-09" db="EMBL/GenBank/DDBJ databases">
        <title>Trachymyrmex cornetzi WGS genome.</title>
        <authorList>
            <person name="Nygaard S."/>
            <person name="Hu H."/>
            <person name="Boomsma J."/>
            <person name="Zhang G."/>
        </authorList>
    </citation>
    <scope>NUCLEOTIDE SEQUENCE [LARGE SCALE GENOMIC DNA]</scope>
    <source>
        <strain evidence="2">Tcor2-1</strain>
        <tissue evidence="2">Whole body</tissue>
    </source>
</reference>
<evidence type="ECO:0000313" key="2">
    <source>
        <dbReference type="EMBL" id="KYN09161.1"/>
    </source>
</evidence>
<feature type="compositionally biased region" description="Basic and acidic residues" evidence="1">
    <location>
        <begin position="14"/>
        <end position="23"/>
    </location>
</feature>
<accession>A0A151IR90</accession>
<sequence length="146" mass="17474">MASRETSGSSGKEGTGRGKAVDYKQRRLTMEVRGTDSMKKVIFKLEDEMEDRIEKRGARGEGEYSIGEEIKLMREERRAFIENKREERRSVMESLNVKERFWEERIRGIDEKMIERENRVKEWIEKAREGKFREREEEAHTARSRL</sequence>
<dbReference type="Proteomes" id="UP000078492">
    <property type="component" value="Unassembled WGS sequence"/>
</dbReference>
<gene>
    <name evidence="2" type="ORF">ALC57_18743</name>
</gene>
<name>A0A151IR90_9HYME</name>
<evidence type="ECO:0000313" key="3">
    <source>
        <dbReference type="Proteomes" id="UP000078492"/>
    </source>
</evidence>
<dbReference type="AlphaFoldDB" id="A0A151IR90"/>
<feature type="compositionally biased region" description="Low complexity" evidence="1">
    <location>
        <begin position="1"/>
        <end position="12"/>
    </location>
</feature>
<keyword evidence="3" id="KW-1185">Reference proteome</keyword>